<dbReference type="InterPro" id="IPR004843">
    <property type="entry name" value="Calcineurin-like_PHP"/>
</dbReference>
<dbReference type="Gene3D" id="3.60.21.10">
    <property type="match status" value="1"/>
</dbReference>
<evidence type="ECO:0000313" key="3">
    <source>
        <dbReference type="Proteomes" id="UP000218151"/>
    </source>
</evidence>
<dbReference type="GO" id="GO:0008803">
    <property type="term" value="F:bis(5'-nucleosyl)-tetraphosphatase (symmetrical) activity"/>
    <property type="evidence" value="ECO:0007669"/>
    <property type="project" value="TreeGrafter"/>
</dbReference>
<feature type="domain" description="Calcineurin-like phosphoesterase" evidence="1">
    <location>
        <begin position="22"/>
        <end position="212"/>
    </location>
</feature>
<comment type="caution">
    <text evidence="2">The sequence shown here is derived from an EMBL/GenBank/DDBJ whole genome shotgun (WGS) entry which is preliminary data.</text>
</comment>
<dbReference type="Pfam" id="PF00149">
    <property type="entry name" value="Metallophos"/>
    <property type="match status" value="1"/>
</dbReference>
<dbReference type="InterPro" id="IPR050126">
    <property type="entry name" value="Ap4A_hydrolase"/>
</dbReference>
<reference evidence="3" key="1">
    <citation type="submission" date="2017-09" db="EMBL/GenBank/DDBJ databases">
        <authorList>
            <person name="Feng G."/>
            <person name="Zhu H."/>
        </authorList>
    </citation>
    <scope>NUCLEOTIDE SEQUENCE [LARGE SCALE GENOMIC DNA]</scope>
    <source>
        <strain evidence="3">1PNM-20</strain>
    </source>
</reference>
<organism evidence="2 3">
    <name type="scientific">Sphingomonas lenta</name>
    <dbReference type="NCBI Taxonomy" id="1141887"/>
    <lineage>
        <taxon>Bacteria</taxon>
        <taxon>Pseudomonadati</taxon>
        <taxon>Pseudomonadota</taxon>
        <taxon>Alphaproteobacteria</taxon>
        <taxon>Sphingomonadales</taxon>
        <taxon>Sphingomonadaceae</taxon>
        <taxon>Sphingomonas</taxon>
    </lineage>
</organism>
<evidence type="ECO:0000313" key="2">
    <source>
        <dbReference type="EMBL" id="PAX09219.1"/>
    </source>
</evidence>
<dbReference type="AlphaFoldDB" id="A0A2A2SJ14"/>
<accession>A0A2A2SJ14</accession>
<keyword evidence="3" id="KW-1185">Reference proteome</keyword>
<dbReference type="InterPro" id="IPR029052">
    <property type="entry name" value="Metallo-depent_PP-like"/>
</dbReference>
<dbReference type="RefSeq" id="WP_095996325.1">
    <property type="nucleotide sequence ID" value="NZ_NSLI01000001.1"/>
</dbReference>
<dbReference type="GO" id="GO:0005737">
    <property type="term" value="C:cytoplasm"/>
    <property type="evidence" value="ECO:0007669"/>
    <property type="project" value="TreeGrafter"/>
</dbReference>
<evidence type="ECO:0000259" key="1">
    <source>
        <dbReference type="Pfam" id="PF00149"/>
    </source>
</evidence>
<sequence>MLSKLFRKSRAVALPRAADGERVYAIGDIHGRLDCLNDILDQIATDDDGRGPACTVLVFLGDYVDRGPDSRAVVERLMAVEASDTPCIFLKGNHEEMLLRAAKGDRSILSTFDRVGGRETLISYGVSPELYDDSGLADLPALIEEHVPPEHLAFLDRAQDHHLSGDYLFVHAGVRPGVELEQQKPTEMRWIRDEFLRFRQDFGHVVVHGHTVTNDIDVHHNRIGIDVGAYATGRLAAIGLEGADRWFLLSDADERD</sequence>
<protein>
    <recommendedName>
        <fullName evidence="1">Calcineurin-like phosphoesterase domain-containing protein</fullName>
    </recommendedName>
</protein>
<dbReference type="GO" id="GO:0110154">
    <property type="term" value="P:RNA decapping"/>
    <property type="evidence" value="ECO:0007669"/>
    <property type="project" value="TreeGrafter"/>
</dbReference>
<gene>
    <name evidence="2" type="ORF">CKY28_00140</name>
</gene>
<name>A0A2A2SJ14_9SPHN</name>
<proteinExistence type="predicted"/>
<dbReference type="GO" id="GO:0016791">
    <property type="term" value="F:phosphatase activity"/>
    <property type="evidence" value="ECO:0007669"/>
    <property type="project" value="TreeGrafter"/>
</dbReference>
<dbReference type="OrthoDB" id="9807890at2"/>
<dbReference type="PANTHER" id="PTHR42850">
    <property type="entry name" value="METALLOPHOSPHOESTERASE"/>
    <property type="match status" value="1"/>
</dbReference>
<dbReference type="EMBL" id="NSLI01000001">
    <property type="protein sequence ID" value="PAX09219.1"/>
    <property type="molecule type" value="Genomic_DNA"/>
</dbReference>
<dbReference type="CDD" id="cd00144">
    <property type="entry name" value="MPP_PPP_family"/>
    <property type="match status" value="1"/>
</dbReference>
<dbReference type="PANTHER" id="PTHR42850:SF4">
    <property type="entry name" value="ZINC-DEPENDENT ENDOPOLYPHOSPHATASE"/>
    <property type="match status" value="1"/>
</dbReference>
<dbReference type="SUPFAM" id="SSF56300">
    <property type="entry name" value="Metallo-dependent phosphatases"/>
    <property type="match status" value="1"/>
</dbReference>
<dbReference type="Proteomes" id="UP000218151">
    <property type="component" value="Unassembled WGS sequence"/>
</dbReference>